<dbReference type="Pfam" id="PF13414">
    <property type="entry name" value="TPR_11"/>
    <property type="match status" value="1"/>
</dbReference>
<feature type="repeat" description="TPR" evidence="1">
    <location>
        <begin position="176"/>
        <end position="209"/>
    </location>
</feature>
<dbReference type="Gene3D" id="1.25.40.10">
    <property type="entry name" value="Tetratricopeptide repeat domain"/>
    <property type="match status" value="2"/>
</dbReference>
<reference evidence="2 3" key="1">
    <citation type="submission" date="2018-08" db="EMBL/GenBank/DDBJ databases">
        <title>Sequencing the genomes of 1000 actinobacteria strains.</title>
        <authorList>
            <person name="Klenk H.-P."/>
        </authorList>
    </citation>
    <scope>NUCLEOTIDE SEQUENCE [LARGE SCALE GENOMIC DNA]</scope>
    <source>
        <strain evidence="2 3">DSM 22967</strain>
    </source>
</reference>
<evidence type="ECO:0000313" key="3">
    <source>
        <dbReference type="Proteomes" id="UP000256253"/>
    </source>
</evidence>
<dbReference type="InterPro" id="IPR019734">
    <property type="entry name" value="TPR_rpt"/>
</dbReference>
<sequence length="312" mass="32922">MSNNPLNAAALRGAVDLSALAKPARPAAPPAGAPTGQGGVSYVVEVDDRSFNEAAQQSMQVPVLLALWSSSQPQSRAHIDALAAIVNSYDGRLLLAVADITQALQLRQALQVQQVPMVLAIIGGQPLPLYAGDQSDDNIRAVLDQVLQAAQQNGITGRAQGFGAAPTEQETDEEPLNEYHERAFDAIEKGDYEAAIAAYNAALQANPDDEDARLGLGQVNLLKRTEGVDLAAARAEAAAAPTDVAKQTTVADLDVLGGHIDDAFARLIDLVKATAGDERNQAREHLIDLFDVVGAHDPRVKKARTALMSALY</sequence>
<evidence type="ECO:0000256" key="1">
    <source>
        <dbReference type="PROSITE-ProRule" id="PRU00339"/>
    </source>
</evidence>
<protein>
    <submittedName>
        <fullName evidence="2">Putative thioredoxin</fullName>
    </submittedName>
</protein>
<keyword evidence="1" id="KW-0802">TPR repeat</keyword>
<dbReference type="SUPFAM" id="SSF48452">
    <property type="entry name" value="TPR-like"/>
    <property type="match status" value="1"/>
</dbReference>
<dbReference type="Proteomes" id="UP000256253">
    <property type="component" value="Unassembled WGS sequence"/>
</dbReference>
<dbReference type="AlphaFoldDB" id="A0A3D9UR37"/>
<dbReference type="Pfam" id="PF14561">
    <property type="entry name" value="TPR_20"/>
    <property type="match status" value="1"/>
</dbReference>
<dbReference type="InterPro" id="IPR036249">
    <property type="entry name" value="Thioredoxin-like_sf"/>
</dbReference>
<dbReference type="Gene3D" id="3.40.30.10">
    <property type="entry name" value="Glutaredoxin"/>
    <property type="match status" value="1"/>
</dbReference>
<proteinExistence type="predicted"/>
<dbReference type="OrthoDB" id="5181746at2"/>
<evidence type="ECO:0000313" key="2">
    <source>
        <dbReference type="EMBL" id="REF31777.1"/>
    </source>
</evidence>
<dbReference type="PROSITE" id="PS50005">
    <property type="entry name" value="TPR"/>
    <property type="match status" value="1"/>
</dbReference>
<dbReference type="RefSeq" id="WP_115923567.1">
    <property type="nucleotide sequence ID" value="NZ_QTUA01000001.1"/>
</dbReference>
<comment type="caution">
    <text evidence="2">The sequence shown here is derived from an EMBL/GenBank/DDBJ whole genome shotgun (WGS) entry which is preliminary data.</text>
</comment>
<dbReference type="SUPFAM" id="SSF52833">
    <property type="entry name" value="Thioredoxin-like"/>
    <property type="match status" value="1"/>
</dbReference>
<keyword evidence="3" id="KW-1185">Reference proteome</keyword>
<dbReference type="EMBL" id="QTUA01000001">
    <property type="protein sequence ID" value="REF31777.1"/>
    <property type="molecule type" value="Genomic_DNA"/>
</dbReference>
<accession>A0A3D9UR37</accession>
<gene>
    <name evidence="2" type="ORF">DFJ65_2858</name>
</gene>
<organism evidence="2 3">
    <name type="scientific">Calidifontibacter indicus</name>
    <dbReference type="NCBI Taxonomy" id="419650"/>
    <lineage>
        <taxon>Bacteria</taxon>
        <taxon>Bacillati</taxon>
        <taxon>Actinomycetota</taxon>
        <taxon>Actinomycetes</taxon>
        <taxon>Micrococcales</taxon>
        <taxon>Dermacoccaceae</taxon>
        <taxon>Calidifontibacter</taxon>
    </lineage>
</organism>
<name>A0A3D9UR37_9MICO</name>
<dbReference type="InterPro" id="IPR011990">
    <property type="entry name" value="TPR-like_helical_dom_sf"/>
</dbReference>